<feature type="signal peptide" evidence="1">
    <location>
        <begin position="1"/>
        <end position="24"/>
    </location>
</feature>
<evidence type="ECO:0008006" key="3">
    <source>
        <dbReference type="Google" id="ProtNLM"/>
    </source>
</evidence>
<name>A0A131YFY6_RHIAP</name>
<evidence type="ECO:0000256" key="1">
    <source>
        <dbReference type="SAM" id="SignalP"/>
    </source>
</evidence>
<accession>A0A131YFY6</accession>
<keyword evidence="1" id="KW-0732">Signal</keyword>
<protein>
    <recommendedName>
        <fullName evidence="3">Carboxypeptidase inhibitor</fullName>
    </recommendedName>
</protein>
<proteinExistence type="predicted"/>
<sequence>MTMKPSTSGKIFLCVVSVMMFTEAAKGTWAPKWKPPVDKAFSLCGVNLAEGARCRLPAWCTGGYGSCCRGECICPGRYNPCKQSHGTTTNAAPTRRPRLATMRPAAQTFTLD</sequence>
<dbReference type="AlphaFoldDB" id="A0A131YFY6"/>
<evidence type="ECO:0000313" key="2">
    <source>
        <dbReference type="EMBL" id="JAP77006.1"/>
    </source>
</evidence>
<feature type="chain" id="PRO_5007284983" description="Carboxypeptidase inhibitor" evidence="1">
    <location>
        <begin position="25"/>
        <end position="112"/>
    </location>
</feature>
<reference evidence="2" key="1">
    <citation type="journal article" date="2016" name="Ticks Tick Borne Dis.">
        <title>De novo assembly and annotation of the salivary gland transcriptome of Rhipicephalus appendiculatus male and female ticks during blood feeding.</title>
        <authorList>
            <person name="de Castro M.H."/>
            <person name="de Klerk D."/>
            <person name="Pienaar R."/>
            <person name="Latif A.A."/>
            <person name="Rees D.J."/>
            <person name="Mans B.J."/>
        </authorList>
    </citation>
    <scope>NUCLEOTIDE SEQUENCE</scope>
    <source>
        <tissue evidence="2">Salivary glands</tissue>
    </source>
</reference>
<dbReference type="EMBL" id="GEDV01011551">
    <property type="protein sequence ID" value="JAP77006.1"/>
    <property type="molecule type" value="Transcribed_RNA"/>
</dbReference>
<organism evidence="2">
    <name type="scientific">Rhipicephalus appendiculatus</name>
    <name type="common">Brown ear tick</name>
    <dbReference type="NCBI Taxonomy" id="34631"/>
    <lineage>
        <taxon>Eukaryota</taxon>
        <taxon>Metazoa</taxon>
        <taxon>Ecdysozoa</taxon>
        <taxon>Arthropoda</taxon>
        <taxon>Chelicerata</taxon>
        <taxon>Arachnida</taxon>
        <taxon>Acari</taxon>
        <taxon>Parasitiformes</taxon>
        <taxon>Ixodida</taxon>
        <taxon>Ixodoidea</taxon>
        <taxon>Ixodidae</taxon>
        <taxon>Rhipicephalinae</taxon>
        <taxon>Rhipicephalus</taxon>
        <taxon>Rhipicephalus</taxon>
    </lineage>
</organism>